<name>A0A1G2MH14_9BACT</name>
<feature type="region of interest" description="Disordered" evidence="2">
    <location>
        <begin position="1"/>
        <end position="46"/>
    </location>
</feature>
<dbReference type="STRING" id="1802306.A3C72_04655"/>
<evidence type="ECO:0008006" key="7">
    <source>
        <dbReference type="Google" id="ProtNLM"/>
    </source>
</evidence>
<feature type="domain" description="Helicase ATP-binding" evidence="3">
    <location>
        <begin position="811"/>
        <end position="985"/>
    </location>
</feature>
<dbReference type="EMBL" id="MHRK01000054">
    <property type="protein sequence ID" value="OHA22341.1"/>
    <property type="molecule type" value="Genomic_DNA"/>
</dbReference>
<dbReference type="GO" id="GO:0005524">
    <property type="term" value="F:ATP binding"/>
    <property type="evidence" value="ECO:0007669"/>
    <property type="project" value="InterPro"/>
</dbReference>
<dbReference type="GO" id="GO:0016787">
    <property type="term" value="F:hydrolase activity"/>
    <property type="evidence" value="ECO:0007669"/>
    <property type="project" value="UniProtKB-KW"/>
</dbReference>
<evidence type="ECO:0000259" key="4">
    <source>
        <dbReference type="PROSITE" id="PS51194"/>
    </source>
</evidence>
<dbReference type="Gene3D" id="3.40.50.10810">
    <property type="entry name" value="Tandem AAA-ATPase domain"/>
    <property type="match status" value="1"/>
</dbReference>
<comment type="caution">
    <text evidence="5">The sequence shown here is derived from an EMBL/GenBank/DDBJ whole genome shotgun (WGS) entry which is preliminary data.</text>
</comment>
<dbReference type="SUPFAM" id="SSF52540">
    <property type="entry name" value="P-loop containing nucleoside triphosphate hydrolases"/>
    <property type="match status" value="2"/>
</dbReference>
<organism evidence="5 6">
    <name type="scientific">Candidatus Taylorbacteria bacterium RIFCSPHIGHO2_02_FULL_43_32b</name>
    <dbReference type="NCBI Taxonomy" id="1802306"/>
    <lineage>
        <taxon>Bacteria</taxon>
        <taxon>Candidatus Tayloriibacteriota</taxon>
    </lineage>
</organism>
<dbReference type="Pfam" id="PF05148">
    <property type="entry name" value="Methyltransf_8"/>
    <property type="match status" value="1"/>
</dbReference>
<protein>
    <recommendedName>
        <fullName evidence="7">Helicase</fullName>
    </recommendedName>
</protein>
<dbReference type="Gene3D" id="3.40.50.150">
    <property type="entry name" value="Vaccinia Virus protein VP39"/>
    <property type="match status" value="1"/>
</dbReference>
<dbReference type="InterPro" id="IPR001650">
    <property type="entry name" value="Helicase_C-like"/>
</dbReference>
<dbReference type="Gene3D" id="3.40.50.300">
    <property type="entry name" value="P-loop containing nucleotide triphosphate hydrolases"/>
    <property type="match status" value="1"/>
</dbReference>
<dbReference type="InterPro" id="IPR027417">
    <property type="entry name" value="P-loop_NTPase"/>
</dbReference>
<dbReference type="SMART" id="SM00487">
    <property type="entry name" value="DEXDc"/>
    <property type="match status" value="1"/>
</dbReference>
<dbReference type="PANTHER" id="PTHR45766:SF6">
    <property type="entry name" value="SWI_SNF-RELATED MATRIX-ASSOCIATED ACTIN-DEPENDENT REGULATOR OF CHROMATIN SUBFAMILY A-LIKE PROTEIN 1"/>
    <property type="match status" value="1"/>
</dbReference>
<dbReference type="InterPro" id="IPR038718">
    <property type="entry name" value="SNF2-like_sf"/>
</dbReference>
<dbReference type="Proteomes" id="UP000177130">
    <property type="component" value="Unassembled WGS sequence"/>
</dbReference>
<sequence length="1607" mass="184458">MEKIPTEAKSLSANDEDSEVAARELEIKKTNKLPSETSKDEPEEAAKLQAEGWIKAGDVVNLLHKDWRSIAEVVEKYRNSNPEWFKKLRIKTSPGTLYSPQLLQIIKEQFPEKSFAPELWKTKRAITIDLGTSEGMVEHALDEYSKQNSATPDNVRSYPIKINKSGEIQYGPEFPHYSPEVVNFVKNFIDKFKTDFPVALPLWETTHSLVKRFESSGKLKAGAQHIDKIAEKYRTNHPDWFRNFRKSAESVGVHEYYSPELVQQTEKEIVERRDVPVNWKNRFDISDTTGRTPLAIKKIADEYLETHPEWFLDRQMEDNPNVTVHYAPPLVEEILKRIKETPHASEEWQTASKLSAKLKIDYQTLRKRAIQIAEKAGHPEWIEEKPDRRFRMAEHFSQELVNLIQVELENEEKPEEDWVSLSSLAKEFDKDYTSFRQNVRDDYGTEHPEWIPKLNTRRGEIEYAVGELVVKLRERFGKEEPPPENWKTNEEVVEICGVTKPIIHAFAKQNAVAHPEWTHIYVYRKNTKRSAATFYSPEFIEALREKYNKYPRPRKGWLTNGKLAKKLHRDGRLVLETAEKYKPSNPEWFEKCRTDQGSYDHYSPELIAKITSDLASRPKRVHENLAMRELERKLETFSLDIIEGAGHESQEFKKLLATFGTARLFDILYKYKPEFRNIPPDYVKGTIARYLGDFLVLKNQFKLEDLGTALPYLSEESFQDSLFEVVKDDCLAHYHARRHENETITDSEIFSGYIRNLKDRTAQHHSQDLENVIARVEAYYVSIIGQVKPDRLVDILESERAFPDVNQKLNAKEIADKKKMLIADEMGMGKSASAILAKEQLGSKLAIVVVPNNVISTWQGYLSDKLDEDGTQVGYFKPGMTPRVLTIEDGAFAQDIDSTSYDYILISQEKLNPRYVAELAKCDFDMLIVDEVHKVKNISEGTRAENLLKLAEKIDGDKHLALLSGTPVPNKVEDVAMVLKLLYPERFAKIDNRKLVTSIIHGDIIDIRNLLVPRMQMKSLRESIEMPQFNEQVIGTELSEKEKDIYGILLDDDELTADEKIRVFRKYVMNPDAVDPTPDIESSKIRDVSTELQSAFTRQNKIVMFVNGYVEGIIRGENNIIKKAEFPADIKIRIIDGQVPVAERQNIQEELNKSDGKMLLVVSGQTADVGVDFSSADYVCFYNEPWTEYDKRQQTSRVYRPGLSHDLTVTTSIADGTIEEGIHEYIQLKYQAIQKVLKGIPITEIEQEILQSAEKQKTQDIEGDVMLAKEWLNSPQNRLHRFFGLTKEIGEQNFHKFLLEHGDEYADCYQDIGSLGFQSNTGRVVGTLIDKLVSEKGQKPGDVTILDLASGPEILKKHIPDQYKSRVTSLDLNPAHFKGEGENRIVASFLKVPLADKSVDYANLSLALHYTRLVPSRNEYERLKVLVEMNRVLKEGGTGVINLLHSLEFKDEEKLEKTIESLGFKVIRDYSGSISAGAHYRSNSLVVEKIADAPQNIEVLVEMIGKDFDSLKLRERMSQLKNARKIVDHFEINGQSLPVIFNDSDNKIFKEEQDILKEGRDLKETYGSIRAIPKQEIISKGFLRIFNGKSYRLLKKSEVIGDFVDIR</sequence>
<gene>
    <name evidence="5" type="ORF">A3C72_04655</name>
</gene>
<feature type="compositionally biased region" description="Basic and acidic residues" evidence="2">
    <location>
        <begin position="20"/>
        <end position="29"/>
    </location>
</feature>
<dbReference type="Pfam" id="PF00271">
    <property type="entry name" value="Helicase_C"/>
    <property type="match status" value="1"/>
</dbReference>
<dbReference type="InterPro" id="IPR014001">
    <property type="entry name" value="Helicase_ATP-bd"/>
</dbReference>
<keyword evidence="1" id="KW-0378">Hydrolase</keyword>
<evidence type="ECO:0000256" key="1">
    <source>
        <dbReference type="ARBA" id="ARBA00022801"/>
    </source>
</evidence>
<evidence type="ECO:0000313" key="5">
    <source>
        <dbReference type="EMBL" id="OHA22341.1"/>
    </source>
</evidence>
<dbReference type="Pfam" id="PF00176">
    <property type="entry name" value="SNF2-rel_dom"/>
    <property type="match status" value="1"/>
</dbReference>
<dbReference type="SUPFAM" id="SSF53335">
    <property type="entry name" value="S-adenosyl-L-methionine-dependent methyltransferases"/>
    <property type="match status" value="1"/>
</dbReference>
<accession>A0A1G2MH14</accession>
<dbReference type="InterPro" id="IPR007823">
    <property type="entry name" value="RRP8"/>
</dbReference>
<dbReference type="GO" id="GO:0008168">
    <property type="term" value="F:methyltransferase activity"/>
    <property type="evidence" value="ECO:0007669"/>
    <property type="project" value="InterPro"/>
</dbReference>
<reference evidence="5 6" key="1">
    <citation type="journal article" date="2016" name="Nat. Commun.">
        <title>Thousands of microbial genomes shed light on interconnected biogeochemical processes in an aquifer system.</title>
        <authorList>
            <person name="Anantharaman K."/>
            <person name="Brown C.T."/>
            <person name="Hug L.A."/>
            <person name="Sharon I."/>
            <person name="Castelle C.J."/>
            <person name="Probst A.J."/>
            <person name="Thomas B.C."/>
            <person name="Singh A."/>
            <person name="Wilkins M.J."/>
            <person name="Karaoz U."/>
            <person name="Brodie E.L."/>
            <person name="Williams K.H."/>
            <person name="Hubbard S.S."/>
            <person name="Banfield J.F."/>
        </authorList>
    </citation>
    <scope>NUCLEOTIDE SEQUENCE [LARGE SCALE GENOMIC DNA]</scope>
</reference>
<evidence type="ECO:0000256" key="2">
    <source>
        <dbReference type="SAM" id="MobiDB-lite"/>
    </source>
</evidence>
<feature type="compositionally biased region" description="Basic and acidic residues" evidence="2">
    <location>
        <begin position="37"/>
        <end position="46"/>
    </location>
</feature>
<evidence type="ECO:0000259" key="3">
    <source>
        <dbReference type="PROSITE" id="PS51192"/>
    </source>
</evidence>
<proteinExistence type="predicted"/>
<dbReference type="InterPro" id="IPR029063">
    <property type="entry name" value="SAM-dependent_MTases_sf"/>
</dbReference>
<evidence type="ECO:0000313" key="6">
    <source>
        <dbReference type="Proteomes" id="UP000177130"/>
    </source>
</evidence>
<dbReference type="PANTHER" id="PTHR45766">
    <property type="entry name" value="DNA ANNEALING HELICASE AND ENDONUCLEASE ZRANB3 FAMILY MEMBER"/>
    <property type="match status" value="1"/>
</dbReference>
<dbReference type="SMART" id="SM00490">
    <property type="entry name" value="HELICc"/>
    <property type="match status" value="1"/>
</dbReference>
<dbReference type="PROSITE" id="PS51192">
    <property type="entry name" value="HELICASE_ATP_BIND_1"/>
    <property type="match status" value="1"/>
</dbReference>
<dbReference type="PROSITE" id="PS51194">
    <property type="entry name" value="HELICASE_CTER"/>
    <property type="match status" value="1"/>
</dbReference>
<feature type="domain" description="Helicase C-terminal" evidence="4">
    <location>
        <begin position="1091"/>
        <end position="1248"/>
    </location>
</feature>
<dbReference type="InterPro" id="IPR000330">
    <property type="entry name" value="SNF2_N"/>
</dbReference>